<proteinExistence type="predicted"/>
<dbReference type="Pfam" id="PF01663">
    <property type="entry name" value="Phosphodiest"/>
    <property type="match status" value="1"/>
</dbReference>
<dbReference type="EMBL" id="CAEZVO010000004">
    <property type="protein sequence ID" value="CAB4625910.1"/>
    <property type="molecule type" value="Genomic_DNA"/>
</dbReference>
<protein>
    <submittedName>
        <fullName evidence="1">Unannotated protein</fullName>
    </submittedName>
</protein>
<accession>A0A6J6CHD3</accession>
<dbReference type="GO" id="GO:0016787">
    <property type="term" value="F:hydrolase activity"/>
    <property type="evidence" value="ECO:0007669"/>
    <property type="project" value="UniProtKB-ARBA"/>
</dbReference>
<reference evidence="1" key="1">
    <citation type="submission" date="2020-05" db="EMBL/GenBank/DDBJ databases">
        <authorList>
            <person name="Chiriac C."/>
            <person name="Salcher M."/>
            <person name="Ghai R."/>
            <person name="Kavagutti S V."/>
        </authorList>
    </citation>
    <scope>NUCLEOTIDE SEQUENCE</scope>
</reference>
<dbReference type="SUPFAM" id="SSF53649">
    <property type="entry name" value="Alkaline phosphatase-like"/>
    <property type="match status" value="1"/>
</dbReference>
<evidence type="ECO:0000313" key="2">
    <source>
        <dbReference type="EMBL" id="CAB4625910.1"/>
    </source>
</evidence>
<dbReference type="PANTHER" id="PTHR10151:SF120">
    <property type="entry name" value="BIS(5'-ADENOSYL)-TRIPHOSPHATASE"/>
    <property type="match status" value="1"/>
</dbReference>
<gene>
    <name evidence="1" type="ORF">UFOPK1561_00251</name>
    <name evidence="2" type="ORF">UFOPK2044_00069</name>
</gene>
<organism evidence="1">
    <name type="scientific">freshwater metagenome</name>
    <dbReference type="NCBI Taxonomy" id="449393"/>
    <lineage>
        <taxon>unclassified sequences</taxon>
        <taxon>metagenomes</taxon>
        <taxon>ecological metagenomes</taxon>
    </lineage>
</organism>
<dbReference type="InterPro" id="IPR002591">
    <property type="entry name" value="Phosphodiest/P_Trfase"/>
</dbReference>
<evidence type="ECO:0000313" key="1">
    <source>
        <dbReference type="EMBL" id="CAB4550585.1"/>
    </source>
</evidence>
<name>A0A6J6CHD3_9ZZZZ</name>
<dbReference type="AlphaFoldDB" id="A0A6J6CHD3"/>
<dbReference type="Gene3D" id="3.40.720.10">
    <property type="entry name" value="Alkaline Phosphatase, subunit A"/>
    <property type="match status" value="1"/>
</dbReference>
<sequence length="374" mass="40752">MLPLLPKSLGRLSEVFASALASLSGEQNPLNLPKVKNACVVLVDGLGSANIRERAGHAPFLNSKLKMDGSINCGFPSTTVTSLSSFSTGVQSGQHGMVGYKIVDPRSNETMNLLTEIPSQSEAQYWQPLETIAERALGKGFSCIFIGPGEYDNSGFTMATMRGSTFMAARTIQERFDLAAKLLSEGNGKLIYLYVPELDQQAHAKGFLSAEWSAKLEDLESALRGLVSSSRKDSGILLTADHGIVDVPKEKHFYLDELEIDGLQSVGGDPRVLFLYFDSLPDQSTREKIQKFLGKSAYVATQAELIAAGWFGEVSDFSQERMPQLFVVGTSKAAFYHRSFAKKKSLEMIGQHGSVSPEELTVPLLRFAGYDTSN</sequence>
<dbReference type="PANTHER" id="PTHR10151">
    <property type="entry name" value="ECTONUCLEOTIDE PYROPHOSPHATASE/PHOSPHODIESTERASE"/>
    <property type="match status" value="1"/>
</dbReference>
<dbReference type="EMBL" id="CAEZSZ010000015">
    <property type="protein sequence ID" value="CAB4550585.1"/>
    <property type="molecule type" value="Genomic_DNA"/>
</dbReference>
<dbReference type="InterPro" id="IPR017850">
    <property type="entry name" value="Alkaline_phosphatase_core_sf"/>
</dbReference>